<feature type="chain" id="PRO_5046296793" description="Surface-adhesin protein E-like domain-containing protein" evidence="1">
    <location>
        <begin position="22"/>
        <end position="465"/>
    </location>
</feature>
<gene>
    <name evidence="3" type="ORF">GCM10023150_20370</name>
</gene>
<dbReference type="Pfam" id="PF16747">
    <property type="entry name" value="Adhesin_E"/>
    <property type="match status" value="1"/>
</dbReference>
<dbReference type="InterPro" id="IPR006597">
    <property type="entry name" value="Sel1-like"/>
</dbReference>
<dbReference type="PANTHER" id="PTHR11102:SF160">
    <property type="entry name" value="ERAD-ASSOCIATED E3 UBIQUITIN-PROTEIN LIGASE COMPONENT HRD3"/>
    <property type="match status" value="1"/>
</dbReference>
<reference evidence="4" key="1">
    <citation type="journal article" date="2019" name="Int. J. Syst. Evol. Microbiol.">
        <title>The Global Catalogue of Microorganisms (GCM) 10K type strain sequencing project: providing services to taxonomists for standard genome sequencing and annotation.</title>
        <authorList>
            <consortium name="The Broad Institute Genomics Platform"/>
            <consortium name="The Broad Institute Genome Sequencing Center for Infectious Disease"/>
            <person name="Wu L."/>
            <person name="Ma J."/>
        </authorList>
    </citation>
    <scope>NUCLEOTIDE SEQUENCE [LARGE SCALE GENOMIC DNA]</scope>
    <source>
        <strain evidence="4">JCM 17727</strain>
    </source>
</reference>
<dbReference type="SUPFAM" id="SSF81901">
    <property type="entry name" value="HCP-like"/>
    <property type="match status" value="2"/>
</dbReference>
<evidence type="ECO:0000313" key="3">
    <source>
        <dbReference type="EMBL" id="GAA4352591.1"/>
    </source>
</evidence>
<evidence type="ECO:0000313" key="4">
    <source>
        <dbReference type="Proteomes" id="UP001501294"/>
    </source>
</evidence>
<dbReference type="SMART" id="SM00671">
    <property type="entry name" value="SEL1"/>
    <property type="match status" value="4"/>
</dbReference>
<dbReference type="Gene3D" id="1.25.40.10">
    <property type="entry name" value="Tetratricopeptide repeat domain"/>
    <property type="match status" value="2"/>
</dbReference>
<dbReference type="Pfam" id="PF08238">
    <property type="entry name" value="Sel1"/>
    <property type="match status" value="4"/>
</dbReference>
<keyword evidence="1" id="KW-0732">Signal</keyword>
<dbReference type="EMBL" id="BAABFU010000003">
    <property type="protein sequence ID" value="GAA4352591.1"/>
    <property type="molecule type" value="Genomic_DNA"/>
</dbReference>
<dbReference type="InterPro" id="IPR050767">
    <property type="entry name" value="Sel1_AlgK"/>
</dbReference>
<protein>
    <recommendedName>
        <fullName evidence="2">Surface-adhesin protein E-like domain-containing protein</fullName>
    </recommendedName>
</protein>
<organism evidence="3 4">
    <name type="scientific">Kangiella taiwanensis</name>
    <dbReference type="NCBI Taxonomy" id="1079179"/>
    <lineage>
        <taxon>Bacteria</taxon>
        <taxon>Pseudomonadati</taxon>
        <taxon>Pseudomonadota</taxon>
        <taxon>Gammaproteobacteria</taxon>
        <taxon>Kangiellales</taxon>
        <taxon>Kangiellaceae</taxon>
        <taxon>Kangiella</taxon>
    </lineage>
</organism>
<accession>A0ABP8I733</accession>
<dbReference type="InterPro" id="IPR011990">
    <property type="entry name" value="TPR-like_helical_dom_sf"/>
</dbReference>
<comment type="caution">
    <text evidence="3">The sequence shown here is derived from an EMBL/GenBank/DDBJ whole genome shotgun (WGS) entry which is preliminary data.</text>
</comment>
<feature type="signal peptide" evidence="1">
    <location>
        <begin position="1"/>
        <end position="21"/>
    </location>
</feature>
<evidence type="ECO:0000259" key="2">
    <source>
        <dbReference type="Pfam" id="PF16747"/>
    </source>
</evidence>
<name>A0ABP8I733_9GAMM</name>
<evidence type="ECO:0000256" key="1">
    <source>
        <dbReference type="SAM" id="SignalP"/>
    </source>
</evidence>
<dbReference type="Proteomes" id="UP001501294">
    <property type="component" value="Unassembled WGS sequence"/>
</dbReference>
<feature type="domain" description="Surface-adhesin protein E-like" evidence="2">
    <location>
        <begin position="357"/>
        <end position="465"/>
    </location>
</feature>
<keyword evidence="4" id="KW-1185">Reference proteome</keyword>
<sequence>MKLLQSIAVIIMLLGLSSAEASSKSEKFLNQAKQAWENKSYQKAINLFEQSVQWGSNEGRDYLINIYSSKEFYDPKKVARLIKPLAMLGEMSETQKNITKFAPYQYQLAEMYLTGQGVKKDIQKSIKWHKFAARALPQSAMRLGLFYLEPSLGIQNFEESYKWSKQALSQSAKSDTNKLVLSISGFLQKYNKTQHAAELLAIYNSQGINSHVNDVARQAISTSETLAIKKEDSGFLLALAELYRLGLWVDGGHDRMTYLLEMSADLGNVDAMYQYGIALMGQDEAPRGHRYMRMASLEGHYQAPIRVAENYYYGHGVKKSLKHAIDWAEYAINEGIEQGKLKWFEWMINKYDANSRWRYVSKSDSNAKIYYAPEWFRPTNNQSLRMVVIKEDFTAVSGRSQKYDQAILGTLMYCSTKKYKVARYKLYSGSSVYNEKNVEKGEASDKWRTIRSNDIYNSIYKDICK</sequence>
<dbReference type="InterPro" id="IPR031939">
    <property type="entry name" value="Adhesin_E-like"/>
</dbReference>
<proteinExistence type="predicted"/>
<dbReference type="PANTHER" id="PTHR11102">
    <property type="entry name" value="SEL-1-LIKE PROTEIN"/>
    <property type="match status" value="1"/>
</dbReference>
<dbReference type="RefSeq" id="WP_223579475.1">
    <property type="nucleotide sequence ID" value="NZ_BAABFU010000003.1"/>
</dbReference>